<keyword evidence="2" id="KW-0442">Lipid degradation</keyword>
<evidence type="ECO:0000259" key="5">
    <source>
        <dbReference type="PROSITE" id="PS51635"/>
    </source>
</evidence>
<dbReference type="GO" id="GO:0006641">
    <property type="term" value="P:triglyceride metabolic process"/>
    <property type="evidence" value="ECO:0007669"/>
    <property type="project" value="UniProtKB-ARBA"/>
</dbReference>
<organism evidence="6 7">
    <name type="scientific">Rhizopus stolonifer</name>
    <name type="common">Rhizopus nigricans</name>
    <dbReference type="NCBI Taxonomy" id="4846"/>
    <lineage>
        <taxon>Eukaryota</taxon>
        <taxon>Fungi</taxon>
        <taxon>Fungi incertae sedis</taxon>
        <taxon>Mucoromycota</taxon>
        <taxon>Mucoromycotina</taxon>
        <taxon>Mucoromycetes</taxon>
        <taxon>Mucorales</taxon>
        <taxon>Mucorineae</taxon>
        <taxon>Rhizopodaceae</taxon>
        <taxon>Rhizopus</taxon>
    </lineage>
</organism>
<name>A0A367JAW3_RHIST</name>
<dbReference type="PANTHER" id="PTHR14226">
    <property type="entry name" value="NEUROPATHY TARGET ESTERASE/SWISS CHEESE D.MELANOGASTER"/>
    <property type="match status" value="1"/>
</dbReference>
<proteinExistence type="predicted"/>
<evidence type="ECO:0000313" key="7">
    <source>
        <dbReference type="Proteomes" id="UP000253551"/>
    </source>
</evidence>
<dbReference type="InterPro" id="IPR021771">
    <property type="entry name" value="Triacylglycerol_lipase_N"/>
</dbReference>
<dbReference type="OrthoDB" id="10049244at2759"/>
<accession>A0A367JAW3</accession>
<sequence length="449" mass="51407">MNKWNEYKDSKPENRLLYRLRNAETFEEWQDRARDLDKYLKNDAWVQKPESRVYDNKLIASRLYHLKKAREANDVDSMAYLLRSGLLRNFGGICDRKLFSHSYLGTKKLIQDYMEEVVAQIEHIESTPDFDSQAKIKFFSDARQSFGCSALVLQGSTALALYHIGVVKALNEQGLLPRIISGTAIGAMIAALICIHTDEELPHILQPEGINLTAFSKKGKTGHFKRRITRFMKYGYLMDMKVLQECVRENVGDLTFEEAYARSKRVLNISVSSSRTQEVPQILNYLTAPNVLIWSAACCSTASVGLFGSCDLMAKDKNGNIVKWSSSAVKWNHWSEKSSSETEEPLNRLSELFNVNHFIVSQASLYAIPFISKAQNLQHETLLHKFAFIIASEFKHRLYQLDQLHFLPHTFRGVIEEKMSGNVNIVPELALYDFNILFSNPSHQSLAYW</sequence>
<comment type="caution">
    <text evidence="4">Lacks conserved residue(s) required for the propagation of feature annotation.</text>
</comment>
<dbReference type="Pfam" id="PF11815">
    <property type="entry name" value="DUF3336"/>
    <property type="match status" value="1"/>
</dbReference>
<feature type="domain" description="PNPLA" evidence="5">
    <location>
        <begin position="151"/>
        <end position="327"/>
    </location>
</feature>
<evidence type="ECO:0000256" key="1">
    <source>
        <dbReference type="ARBA" id="ARBA00022801"/>
    </source>
</evidence>
<keyword evidence="1" id="KW-0378">Hydrolase</keyword>
<dbReference type="PANTHER" id="PTHR14226:SF44">
    <property type="entry name" value="TRIACYLGLYCEROL LIPASE 3"/>
    <property type="match status" value="1"/>
</dbReference>
<evidence type="ECO:0000256" key="3">
    <source>
        <dbReference type="ARBA" id="ARBA00023098"/>
    </source>
</evidence>
<evidence type="ECO:0000313" key="6">
    <source>
        <dbReference type="EMBL" id="RCH87060.1"/>
    </source>
</evidence>
<comment type="caution">
    <text evidence="6">The sequence shown here is derived from an EMBL/GenBank/DDBJ whole genome shotgun (WGS) entry which is preliminary data.</text>
</comment>
<dbReference type="InterPro" id="IPR002641">
    <property type="entry name" value="PNPLA_dom"/>
</dbReference>
<dbReference type="Pfam" id="PF01734">
    <property type="entry name" value="Patatin"/>
    <property type="match status" value="1"/>
</dbReference>
<evidence type="ECO:0000256" key="4">
    <source>
        <dbReference type="PROSITE-ProRule" id="PRU01161"/>
    </source>
</evidence>
<dbReference type="SUPFAM" id="SSF52151">
    <property type="entry name" value="FabD/lysophospholipase-like"/>
    <property type="match status" value="1"/>
</dbReference>
<reference evidence="6 7" key="1">
    <citation type="journal article" date="2018" name="G3 (Bethesda)">
        <title>Phylogenetic and Phylogenomic Definition of Rhizopus Species.</title>
        <authorList>
            <person name="Gryganskyi A.P."/>
            <person name="Golan J."/>
            <person name="Dolatabadi S."/>
            <person name="Mondo S."/>
            <person name="Robb S."/>
            <person name="Idnurm A."/>
            <person name="Muszewska A."/>
            <person name="Steczkiewicz K."/>
            <person name="Masonjones S."/>
            <person name="Liao H.L."/>
            <person name="Gajdeczka M.T."/>
            <person name="Anike F."/>
            <person name="Vuek A."/>
            <person name="Anishchenko I.M."/>
            <person name="Voigt K."/>
            <person name="de Hoog G.S."/>
            <person name="Smith M.E."/>
            <person name="Heitman J."/>
            <person name="Vilgalys R."/>
            <person name="Stajich J.E."/>
        </authorList>
    </citation>
    <scope>NUCLEOTIDE SEQUENCE [LARGE SCALE GENOMIC DNA]</scope>
    <source>
        <strain evidence="6 7">LSU 92-RS-03</strain>
    </source>
</reference>
<dbReference type="AlphaFoldDB" id="A0A367JAW3"/>
<dbReference type="GO" id="GO:0016042">
    <property type="term" value="P:lipid catabolic process"/>
    <property type="evidence" value="ECO:0007669"/>
    <property type="project" value="UniProtKB-KW"/>
</dbReference>
<dbReference type="EMBL" id="PJQM01003800">
    <property type="protein sequence ID" value="RCH87060.1"/>
    <property type="molecule type" value="Genomic_DNA"/>
</dbReference>
<keyword evidence="3" id="KW-0443">Lipid metabolism</keyword>
<dbReference type="InterPro" id="IPR016035">
    <property type="entry name" value="Acyl_Trfase/lysoPLipase"/>
</dbReference>
<protein>
    <recommendedName>
        <fullName evidence="5">PNPLA domain-containing protein</fullName>
    </recommendedName>
</protein>
<dbReference type="InterPro" id="IPR050301">
    <property type="entry name" value="NTE"/>
</dbReference>
<dbReference type="Proteomes" id="UP000253551">
    <property type="component" value="Unassembled WGS sequence"/>
</dbReference>
<dbReference type="GO" id="GO:0004806">
    <property type="term" value="F:triacylglycerol lipase activity"/>
    <property type="evidence" value="ECO:0007669"/>
    <property type="project" value="InterPro"/>
</dbReference>
<dbReference type="STRING" id="4846.A0A367JAW3"/>
<gene>
    <name evidence="6" type="ORF">CU098_007331</name>
</gene>
<evidence type="ECO:0000256" key="2">
    <source>
        <dbReference type="ARBA" id="ARBA00022963"/>
    </source>
</evidence>
<dbReference type="Gene3D" id="3.40.1090.10">
    <property type="entry name" value="Cytosolic phospholipase A2 catalytic domain"/>
    <property type="match status" value="1"/>
</dbReference>
<keyword evidence="7" id="KW-1185">Reference proteome</keyword>
<dbReference type="PROSITE" id="PS51635">
    <property type="entry name" value="PNPLA"/>
    <property type="match status" value="1"/>
</dbReference>